<dbReference type="Pfam" id="PF10590">
    <property type="entry name" value="PNP_phzG_C"/>
    <property type="match status" value="1"/>
</dbReference>
<dbReference type="RefSeq" id="WP_344551905.1">
    <property type="nucleotide sequence ID" value="NZ_BAAANS010000012.1"/>
</dbReference>
<evidence type="ECO:0000256" key="2">
    <source>
        <dbReference type="ARBA" id="ARBA00007301"/>
    </source>
</evidence>
<dbReference type="Gene3D" id="2.30.110.10">
    <property type="entry name" value="Electron Transport, Fmn-binding Protein, Chain A"/>
    <property type="match status" value="1"/>
</dbReference>
<comment type="cofactor">
    <cofactor evidence="1">
        <name>FMN</name>
        <dbReference type="ChEBI" id="CHEBI:58210"/>
    </cofactor>
</comment>
<dbReference type="Proteomes" id="UP001500897">
    <property type="component" value="Unassembled WGS sequence"/>
</dbReference>
<gene>
    <name evidence="8" type="ORF">GCM10009759_23300</name>
</gene>
<evidence type="ECO:0000256" key="4">
    <source>
        <dbReference type="ARBA" id="ARBA00022643"/>
    </source>
</evidence>
<name>A0ABN2WNK1_9ACTN</name>
<evidence type="ECO:0000259" key="6">
    <source>
        <dbReference type="Pfam" id="PF01243"/>
    </source>
</evidence>
<evidence type="ECO:0000256" key="1">
    <source>
        <dbReference type="ARBA" id="ARBA00001917"/>
    </source>
</evidence>
<evidence type="ECO:0000313" key="9">
    <source>
        <dbReference type="Proteomes" id="UP001500897"/>
    </source>
</evidence>
<dbReference type="EMBL" id="BAAANS010000012">
    <property type="protein sequence ID" value="GAA2095273.1"/>
    <property type="molecule type" value="Genomic_DNA"/>
</dbReference>
<evidence type="ECO:0000313" key="8">
    <source>
        <dbReference type="EMBL" id="GAA2095273.1"/>
    </source>
</evidence>
<comment type="similarity">
    <text evidence="2">Belongs to the pyridoxamine 5'-phosphate oxidase family.</text>
</comment>
<keyword evidence="4" id="KW-0288">FMN</keyword>
<dbReference type="SUPFAM" id="SSF50475">
    <property type="entry name" value="FMN-binding split barrel"/>
    <property type="match status" value="1"/>
</dbReference>
<accession>A0ABN2WNK1</accession>
<evidence type="ECO:0000256" key="5">
    <source>
        <dbReference type="ARBA" id="ARBA00023002"/>
    </source>
</evidence>
<feature type="domain" description="Pyridoxamine 5'-phosphate oxidase N-terminal" evidence="6">
    <location>
        <begin position="44"/>
        <end position="167"/>
    </location>
</feature>
<dbReference type="InterPro" id="IPR011576">
    <property type="entry name" value="Pyridox_Oxase_N"/>
</dbReference>
<protein>
    <submittedName>
        <fullName evidence="8">Pyridoxal 5'-phosphate synthase</fullName>
    </submittedName>
</protein>
<evidence type="ECO:0000256" key="3">
    <source>
        <dbReference type="ARBA" id="ARBA00022630"/>
    </source>
</evidence>
<organism evidence="8 9">
    <name type="scientific">Kitasatospora saccharophila</name>
    <dbReference type="NCBI Taxonomy" id="407973"/>
    <lineage>
        <taxon>Bacteria</taxon>
        <taxon>Bacillati</taxon>
        <taxon>Actinomycetota</taxon>
        <taxon>Actinomycetes</taxon>
        <taxon>Kitasatosporales</taxon>
        <taxon>Streptomycetaceae</taxon>
        <taxon>Kitasatospora</taxon>
    </lineage>
</organism>
<dbReference type="Pfam" id="PF01243">
    <property type="entry name" value="PNPOx_N"/>
    <property type="match status" value="1"/>
</dbReference>
<dbReference type="InterPro" id="IPR012349">
    <property type="entry name" value="Split_barrel_FMN-bd"/>
</dbReference>
<keyword evidence="3" id="KW-0285">Flavoprotein</keyword>
<reference evidence="8 9" key="1">
    <citation type="journal article" date="2019" name="Int. J. Syst. Evol. Microbiol.">
        <title>The Global Catalogue of Microorganisms (GCM) 10K type strain sequencing project: providing services to taxonomists for standard genome sequencing and annotation.</title>
        <authorList>
            <consortium name="The Broad Institute Genomics Platform"/>
            <consortium name="The Broad Institute Genome Sequencing Center for Infectious Disease"/>
            <person name="Wu L."/>
            <person name="Ma J."/>
        </authorList>
    </citation>
    <scope>NUCLEOTIDE SEQUENCE [LARGE SCALE GENOMIC DNA]</scope>
    <source>
        <strain evidence="8 9">JCM 14559</strain>
    </source>
</reference>
<feature type="domain" description="Pyridoxine 5'-phosphate oxidase dimerisation C-terminal" evidence="7">
    <location>
        <begin position="182"/>
        <end position="222"/>
    </location>
</feature>
<dbReference type="InterPro" id="IPR019576">
    <property type="entry name" value="Pyridoxamine_oxidase_dimer_C"/>
</dbReference>
<keyword evidence="9" id="KW-1185">Reference proteome</keyword>
<dbReference type="PIRSF" id="PIRSF000190">
    <property type="entry name" value="Pyd_amn-ph_oxd"/>
    <property type="match status" value="1"/>
</dbReference>
<evidence type="ECO:0000259" key="7">
    <source>
        <dbReference type="Pfam" id="PF10590"/>
    </source>
</evidence>
<comment type="caution">
    <text evidence="8">The sequence shown here is derived from an EMBL/GenBank/DDBJ whole genome shotgun (WGS) entry which is preliminary data.</text>
</comment>
<keyword evidence="5" id="KW-0560">Oxidoreductase</keyword>
<dbReference type="NCBIfam" id="NF004231">
    <property type="entry name" value="PRK05679.1"/>
    <property type="match status" value="1"/>
</dbReference>
<dbReference type="PANTHER" id="PTHR10851">
    <property type="entry name" value="PYRIDOXINE-5-PHOSPHATE OXIDASE"/>
    <property type="match status" value="1"/>
</dbReference>
<dbReference type="PANTHER" id="PTHR10851:SF0">
    <property type="entry name" value="PYRIDOXINE-5'-PHOSPHATE OXIDASE"/>
    <property type="match status" value="1"/>
</dbReference>
<dbReference type="InterPro" id="IPR000659">
    <property type="entry name" value="Pyridox_Oxase"/>
</dbReference>
<proteinExistence type="inferred from homology"/>
<sequence>MADIGTADVRQYLRGLAVFAGELPEFDPDAAPERPEELFVDWLTGAVDDGVREPHAMTLSTVGADGRPSARVLLLKNVDRHGWQFAAGAASPKGRDLAANPVAALSFHWPQQARQVRITGTVAPEPAERSAADFLARSPGARAEALAGRQSSPLRDVRELELATERALERIEREPGLVVPEWTLYTVRAEQVEFWQADKQRRHTRLRYERVGEDWTRGQLWP</sequence>